<organism evidence="1 2">
    <name type="scientific">Cardiocondyla obscurior</name>
    <dbReference type="NCBI Taxonomy" id="286306"/>
    <lineage>
        <taxon>Eukaryota</taxon>
        <taxon>Metazoa</taxon>
        <taxon>Ecdysozoa</taxon>
        <taxon>Arthropoda</taxon>
        <taxon>Hexapoda</taxon>
        <taxon>Insecta</taxon>
        <taxon>Pterygota</taxon>
        <taxon>Neoptera</taxon>
        <taxon>Endopterygota</taxon>
        <taxon>Hymenoptera</taxon>
        <taxon>Apocrita</taxon>
        <taxon>Aculeata</taxon>
        <taxon>Formicoidea</taxon>
        <taxon>Formicidae</taxon>
        <taxon>Myrmicinae</taxon>
        <taxon>Cardiocondyla</taxon>
    </lineage>
</organism>
<gene>
    <name evidence="1" type="ORF">PUN28_018129</name>
</gene>
<accession>A0AAW2EHH0</accession>
<protein>
    <submittedName>
        <fullName evidence="1">Uncharacterized protein</fullName>
    </submittedName>
</protein>
<reference evidence="1 2" key="1">
    <citation type="submission" date="2023-03" db="EMBL/GenBank/DDBJ databases">
        <title>High recombination rates correlate with genetic variation in Cardiocondyla obscurior ants.</title>
        <authorList>
            <person name="Errbii M."/>
        </authorList>
    </citation>
    <scope>NUCLEOTIDE SEQUENCE [LARGE SCALE GENOMIC DNA]</scope>
    <source>
        <strain evidence="1">Alpha-2009</strain>
        <tissue evidence="1">Whole body</tissue>
    </source>
</reference>
<comment type="caution">
    <text evidence="1">The sequence shown here is derived from an EMBL/GenBank/DDBJ whole genome shotgun (WGS) entry which is preliminary data.</text>
</comment>
<evidence type="ECO:0000313" key="1">
    <source>
        <dbReference type="EMBL" id="KAL0102632.1"/>
    </source>
</evidence>
<keyword evidence="2" id="KW-1185">Reference proteome</keyword>
<dbReference type="AlphaFoldDB" id="A0AAW2EHH0"/>
<name>A0AAW2EHH0_9HYME</name>
<sequence length="75" mass="8888">MYKNVRRNFFTARRMSTAIKFRINQRNFSPSTRQRNRSAVNPPYLETKGRLIVDNCNVKAYCAHRIELLKLNIVS</sequence>
<evidence type="ECO:0000313" key="2">
    <source>
        <dbReference type="Proteomes" id="UP001430953"/>
    </source>
</evidence>
<proteinExistence type="predicted"/>
<dbReference type="EMBL" id="JADYXP020000022">
    <property type="protein sequence ID" value="KAL0102632.1"/>
    <property type="molecule type" value="Genomic_DNA"/>
</dbReference>
<dbReference type="Proteomes" id="UP001430953">
    <property type="component" value="Unassembled WGS sequence"/>
</dbReference>